<keyword evidence="1" id="KW-0472">Membrane</keyword>
<feature type="transmembrane region" description="Helical" evidence="1">
    <location>
        <begin position="243"/>
        <end position="269"/>
    </location>
</feature>
<name>A0A0C9UAC0_SPHS4</name>
<keyword evidence="3" id="KW-1185">Reference proteome</keyword>
<organism evidence="2 3">
    <name type="scientific">Sphaerobolus stellatus (strain SS14)</name>
    <dbReference type="NCBI Taxonomy" id="990650"/>
    <lineage>
        <taxon>Eukaryota</taxon>
        <taxon>Fungi</taxon>
        <taxon>Dikarya</taxon>
        <taxon>Basidiomycota</taxon>
        <taxon>Agaricomycotina</taxon>
        <taxon>Agaricomycetes</taxon>
        <taxon>Phallomycetidae</taxon>
        <taxon>Geastrales</taxon>
        <taxon>Sphaerobolaceae</taxon>
        <taxon>Sphaerobolus</taxon>
    </lineage>
</organism>
<feature type="transmembrane region" description="Helical" evidence="1">
    <location>
        <begin position="49"/>
        <end position="71"/>
    </location>
</feature>
<gene>
    <name evidence="2" type="ORF">M422DRAFT_257146</name>
</gene>
<evidence type="ECO:0000313" key="3">
    <source>
        <dbReference type="Proteomes" id="UP000054279"/>
    </source>
</evidence>
<protein>
    <recommendedName>
        <fullName evidence="4">Chitin synthase export chaperone</fullName>
    </recommendedName>
</protein>
<evidence type="ECO:0000313" key="2">
    <source>
        <dbReference type="EMBL" id="KIJ40078.1"/>
    </source>
</evidence>
<evidence type="ECO:0000256" key="1">
    <source>
        <dbReference type="SAM" id="Phobius"/>
    </source>
</evidence>
<accession>A0A0C9UAC0</accession>
<keyword evidence="1" id="KW-0812">Transmembrane</keyword>
<keyword evidence="1" id="KW-1133">Transmembrane helix</keyword>
<feature type="transmembrane region" description="Helical" evidence="1">
    <location>
        <begin position="213"/>
        <end position="237"/>
    </location>
</feature>
<feature type="transmembrane region" description="Helical" evidence="1">
    <location>
        <begin position="83"/>
        <end position="103"/>
    </location>
</feature>
<dbReference type="EMBL" id="KN837147">
    <property type="protein sequence ID" value="KIJ40078.1"/>
    <property type="molecule type" value="Genomic_DNA"/>
</dbReference>
<feature type="transmembrane region" description="Helical" evidence="1">
    <location>
        <begin position="165"/>
        <end position="192"/>
    </location>
</feature>
<dbReference type="OrthoDB" id="3341077at2759"/>
<reference evidence="2 3" key="1">
    <citation type="submission" date="2014-06" db="EMBL/GenBank/DDBJ databases">
        <title>Evolutionary Origins and Diversification of the Mycorrhizal Mutualists.</title>
        <authorList>
            <consortium name="DOE Joint Genome Institute"/>
            <consortium name="Mycorrhizal Genomics Consortium"/>
            <person name="Kohler A."/>
            <person name="Kuo A."/>
            <person name="Nagy L.G."/>
            <person name="Floudas D."/>
            <person name="Copeland A."/>
            <person name="Barry K.W."/>
            <person name="Cichocki N."/>
            <person name="Veneault-Fourrey C."/>
            <person name="LaButti K."/>
            <person name="Lindquist E.A."/>
            <person name="Lipzen A."/>
            <person name="Lundell T."/>
            <person name="Morin E."/>
            <person name="Murat C."/>
            <person name="Riley R."/>
            <person name="Ohm R."/>
            <person name="Sun H."/>
            <person name="Tunlid A."/>
            <person name="Henrissat B."/>
            <person name="Grigoriev I.V."/>
            <person name="Hibbett D.S."/>
            <person name="Martin F."/>
        </authorList>
    </citation>
    <scope>NUCLEOTIDE SEQUENCE [LARGE SCALE GENOMIC DNA]</scope>
    <source>
        <strain evidence="2 3">SS14</strain>
    </source>
</reference>
<proteinExistence type="predicted"/>
<feature type="transmembrane region" description="Helical" evidence="1">
    <location>
        <begin position="19"/>
        <end position="37"/>
    </location>
</feature>
<dbReference type="HOGENOM" id="CLU_044614_8_0_1"/>
<sequence length="319" mass="35782">MDVFATIGAEYLGTTLDTAFYGVYATLFMLFIGIHRYRGKKFYKGVPNIAMIVLFVLCTIFWTVDVAIEFYSLENIRLEETNILATVFTVVYGLIDLTTQIILIYRCWIIWHRRYIVVVLPLILAICSMGAYFFQIRSWCNIGSNTPTVCVCVVSGLIFNFNDGLISVIQALGELGFASSLAVNVSVTALIVGRIWKLSKEFEEINQSPDRPYNIIIAMVLESGLVVAVAQLIWLVLFTLHDIGYPVISGAITELYAITPTILMIRVALGTAYDSETKLGSTILFQRDRQQTQELTEIAFSATKSQNSKQNFNDPEVNI</sequence>
<dbReference type="AlphaFoldDB" id="A0A0C9UAC0"/>
<feature type="transmembrane region" description="Helical" evidence="1">
    <location>
        <begin position="115"/>
        <end position="134"/>
    </location>
</feature>
<dbReference type="Proteomes" id="UP000054279">
    <property type="component" value="Unassembled WGS sequence"/>
</dbReference>
<evidence type="ECO:0008006" key="4">
    <source>
        <dbReference type="Google" id="ProtNLM"/>
    </source>
</evidence>